<dbReference type="Proteomes" id="UP000445000">
    <property type="component" value="Unassembled WGS sequence"/>
</dbReference>
<organism evidence="1 2">
    <name type="scientific">Steroidobacter agaridevorans</name>
    <dbReference type="NCBI Taxonomy" id="2695856"/>
    <lineage>
        <taxon>Bacteria</taxon>
        <taxon>Pseudomonadati</taxon>
        <taxon>Pseudomonadota</taxon>
        <taxon>Gammaproteobacteria</taxon>
        <taxon>Steroidobacterales</taxon>
        <taxon>Steroidobacteraceae</taxon>
        <taxon>Steroidobacter</taxon>
    </lineage>
</organism>
<proteinExistence type="predicted"/>
<accession>A0A829YE38</accession>
<keyword evidence="2" id="KW-1185">Reference proteome</keyword>
<sequence>MALPASTVAWPRRTLAGQRMALIRVAPASEEGPCELKKDSMSAVLLVVAGERVVAYVTRDSG</sequence>
<protein>
    <submittedName>
        <fullName evidence="1">Uncharacterized protein</fullName>
    </submittedName>
</protein>
<comment type="caution">
    <text evidence="1">The sequence shown here is derived from an EMBL/GenBank/DDBJ whole genome shotgun (WGS) entry which is preliminary data.</text>
</comment>
<gene>
    <name evidence="1" type="ORF">GCM10011487_31280</name>
</gene>
<reference evidence="2" key="1">
    <citation type="submission" date="2020-01" db="EMBL/GenBank/DDBJ databases">
        <title>'Steroidobacter agaridevorans' sp. nov., agar-degrading bacteria isolated from rhizosphere soils.</title>
        <authorList>
            <person name="Ikenaga M."/>
            <person name="Kataoka M."/>
            <person name="Murouchi A."/>
            <person name="Katsuragi S."/>
            <person name="Sakai M."/>
        </authorList>
    </citation>
    <scope>NUCLEOTIDE SEQUENCE [LARGE SCALE GENOMIC DNA]</scope>
    <source>
        <strain evidence="2">YU21-B</strain>
    </source>
</reference>
<name>A0A829YE38_9GAMM</name>
<dbReference type="EMBL" id="BLJN01000003">
    <property type="protein sequence ID" value="GFE81128.1"/>
    <property type="molecule type" value="Genomic_DNA"/>
</dbReference>
<dbReference type="AlphaFoldDB" id="A0A829YE38"/>
<evidence type="ECO:0000313" key="1">
    <source>
        <dbReference type="EMBL" id="GFE81128.1"/>
    </source>
</evidence>
<evidence type="ECO:0000313" key="2">
    <source>
        <dbReference type="Proteomes" id="UP000445000"/>
    </source>
</evidence>